<dbReference type="EMBL" id="KN609686">
    <property type="protein sequence ID" value="KHJ78528.1"/>
    <property type="molecule type" value="Genomic_DNA"/>
</dbReference>
<gene>
    <name evidence="2" type="ORF">OESDEN_21850</name>
</gene>
<dbReference type="GO" id="GO:0016020">
    <property type="term" value="C:membrane"/>
    <property type="evidence" value="ECO:0007669"/>
    <property type="project" value="TreeGrafter"/>
</dbReference>
<keyword evidence="1" id="KW-0472">Membrane</keyword>
<evidence type="ECO:0000256" key="1">
    <source>
        <dbReference type="SAM" id="Phobius"/>
    </source>
</evidence>
<dbReference type="OrthoDB" id="2985014at2759"/>
<reference evidence="2 3" key="1">
    <citation type="submission" date="2014-03" db="EMBL/GenBank/DDBJ databases">
        <title>Draft genome of the hookworm Oesophagostomum dentatum.</title>
        <authorList>
            <person name="Mitreva M."/>
        </authorList>
    </citation>
    <scope>NUCLEOTIDE SEQUENCE [LARGE SCALE GENOMIC DNA]</scope>
    <source>
        <strain evidence="2 3">OD-Hann</strain>
    </source>
</reference>
<name>A0A0B1RZK0_OESDE</name>
<dbReference type="PANTHER" id="PTHR45757">
    <property type="entry name" value="PROTEIN CBG23364-RELATED"/>
    <property type="match status" value="1"/>
</dbReference>
<evidence type="ECO:0000313" key="2">
    <source>
        <dbReference type="EMBL" id="KHJ78528.1"/>
    </source>
</evidence>
<evidence type="ECO:0000313" key="3">
    <source>
        <dbReference type="Proteomes" id="UP000053660"/>
    </source>
</evidence>
<accession>A0A0B1RZK0</accession>
<keyword evidence="1" id="KW-0812">Transmembrane</keyword>
<dbReference type="Proteomes" id="UP000053660">
    <property type="component" value="Unassembled WGS sequence"/>
</dbReference>
<feature type="transmembrane region" description="Helical" evidence="1">
    <location>
        <begin position="17"/>
        <end position="36"/>
    </location>
</feature>
<protein>
    <recommendedName>
        <fullName evidence="4">Major facilitator superfamily (MFS) profile domain-containing protein</fullName>
    </recommendedName>
</protein>
<keyword evidence="3" id="KW-1185">Reference proteome</keyword>
<dbReference type="InterPro" id="IPR036259">
    <property type="entry name" value="MFS_trans_sf"/>
</dbReference>
<proteinExistence type="predicted"/>
<organism evidence="2 3">
    <name type="scientific">Oesophagostomum dentatum</name>
    <name type="common">Nodular worm</name>
    <dbReference type="NCBI Taxonomy" id="61180"/>
    <lineage>
        <taxon>Eukaryota</taxon>
        <taxon>Metazoa</taxon>
        <taxon>Ecdysozoa</taxon>
        <taxon>Nematoda</taxon>
        <taxon>Chromadorea</taxon>
        <taxon>Rhabditida</taxon>
        <taxon>Rhabditina</taxon>
        <taxon>Rhabditomorpha</taxon>
        <taxon>Strongyloidea</taxon>
        <taxon>Strongylidae</taxon>
        <taxon>Oesophagostomum</taxon>
    </lineage>
</organism>
<dbReference type="AlphaFoldDB" id="A0A0B1RZK0"/>
<dbReference type="Gene3D" id="1.20.1250.20">
    <property type="entry name" value="MFS general substrate transporter like domains"/>
    <property type="match status" value="1"/>
</dbReference>
<keyword evidence="1" id="KW-1133">Transmembrane helix</keyword>
<dbReference type="SUPFAM" id="SSF103473">
    <property type="entry name" value="MFS general substrate transporter"/>
    <property type="match status" value="1"/>
</dbReference>
<sequence>MPVSGTLCTSQWGWPSVYYAHALFTIVSFTIWIFLFKDSPEEHSLVGAAELKRLQTGKGKKVSARLLSLS</sequence>
<evidence type="ECO:0008006" key="4">
    <source>
        <dbReference type="Google" id="ProtNLM"/>
    </source>
</evidence>